<reference evidence="3" key="1">
    <citation type="journal article" date="2020" name="Stud. Mycol.">
        <title>101 Dothideomycetes genomes: a test case for predicting lifestyles and emergence of pathogens.</title>
        <authorList>
            <person name="Haridas S."/>
            <person name="Albert R."/>
            <person name="Binder M."/>
            <person name="Bloem J."/>
            <person name="Labutti K."/>
            <person name="Salamov A."/>
            <person name="Andreopoulos B."/>
            <person name="Baker S."/>
            <person name="Barry K."/>
            <person name="Bills G."/>
            <person name="Bluhm B."/>
            <person name="Cannon C."/>
            <person name="Castanera R."/>
            <person name="Culley D."/>
            <person name="Daum C."/>
            <person name="Ezra D."/>
            <person name="Gonzalez J."/>
            <person name="Henrissat B."/>
            <person name="Kuo A."/>
            <person name="Liang C."/>
            <person name="Lipzen A."/>
            <person name="Lutzoni F."/>
            <person name="Magnuson J."/>
            <person name="Mondo S."/>
            <person name="Nolan M."/>
            <person name="Ohm R."/>
            <person name="Pangilinan J."/>
            <person name="Park H.-J."/>
            <person name="Ramirez L."/>
            <person name="Alfaro M."/>
            <person name="Sun H."/>
            <person name="Tritt A."/>
            <person name="Yoshinaga Y."/>
            <person name="Zwiers L.-H."/>
            <person name="Turgeon B."/>
            <person name="Goodwin S."/>
            <person name="Spatafora J."/>
            <person name="Crous P."/>
            <person name="Grigoriev I."/>
        </authorList>
    </citation>
    <scope>NUCLEOTIDE SEQUENCE</scope>
    <source>
        <strain evidence="3">ATCC 16933</strain>
    </source>
</reference>
<evidence type="ECO:0000256" key="2">
    <source>
        <dbReference type="ARBA" id="ARBA00023002"/>
    </source>
</evidence>
<accession>A0A6A6PB18</accession>
<organism evidence="3 4">
    <name type="scientific">Lineolata rhizophorae</name>
    <dbReference type="NCBI Taxonomy" id="578093"/>
    <lineage>
        <taxon>Eukaryota</taxon>
        <taxon>Fungi</taxon>
        <taxon>Dikarya</taxon>
        <taxon>Ascomycota</taxon>
        <taxon>Pezizomycotina</taxon>
        <taxon>Dothideomycetes</taxon>
        <taxon>Dothideomycetes incertae sedis</taxon>
        <taxon>Lineolatales</taxon>
        <taxon>Lineolataceae</taxon>
        <taxon>Lineolata</taxon>
    </lineage>
</organism>
<proteinExistence type="inferred from homology"/>
<protein>
    <recommendedName>
        <fullName evidence="5">Short-chain dehydrogenase</fullName>
    </recommendedName>
</protein>
<dbReference type="PANTHER" id="PTHR24320">
    <property type="entry name" value="RETINOL DEHYDROGENASE"/>
    <property type="match status" value="1"/>
</dbReference>
<keyword evidence="2" id="KW-0560">Oxidoreductase</keyword>
<evidence type="ECO:0000256" key="1">
    <source>
        <dbReference type="ARBA" id="ARBA00006484"/>
    </source>
</evidence>
<dbReference type="InterPro" id="IPR036291">
    <property type="entry name" value="NAD(P)-bd_dom_sf"/>
</dbReference>
<dbReference type="PANTHER" id="PTHR24320:SF283">
    <property type="entry name" value="RETINOL DEHYDROGENASE 11"/>
    <property type="match status" value="1"/>
</dbReference>
<sequence>MPLTHTEYGVHTEAATAAAAFASQIKGKIILITGVNSKGIGGETALALAAYEPKLLIAAGRTSTKVEEALKPIKDQHPGTPCKIVTLDLSSQKSCREAAKEILDSADVPQIDIVINNAGIMWLPERRLSPEGIELQFATNHIGHYLFTNLIMPKIIALAKASPKGGTRIVNVSSRGVVYSPIRFSDWNHTKTFEELPESERPPIEVVTEFHGGKVGAYTPIVAYGQSKTANVLFSVQLNKSLYDAYGILSIALHPGHVMTELGRYIPPEEMALVAERARSSGIELKSPSEGASTQIVAALDPNLGPEDFFLAECRPGDWLPKWGSDPTSAEKLWKLSESLVGEEFQWP</sequence>
<dbReference type="AlphaFoldDB" id="A0A6A6PB18"/>
<dbReference type="OrthoDB" id="191139at2759"/>
<keyword evidence="4" id="KW-1185">Reference proteome</keyword>
<dbReference type="Proteomes" id="UP000799766">
    <property type="component" value="Unassembled WGS sequence"/>
</dbReference>
<name>A0A6A6PB18_9PEZI</name>
<evidence type="ECO:0000313" key="3">
    <source>
        <dbReference type="EMBL" id="KAF2461164.1"/>
    </source>
</evidence>
<dbReference type="Gene3D" id="3.40.50.720">
    <property type="entry name" value="NAD(P)-binding Rossmann-like Domain"/>
    <property type="match status" value="1"/>
</dbReference>
<dbReference type="PRINTS" id="PR00081">
    <property type="entry name" value="GDHRDH"/>
</dbReference>
<evidence type="ECO:0008006" key="5">
    <source>
        <dbReference type="Google" id="ProtNLM"/>
    </source>
</evidence>
<dbReference type="InterPro" id="IPR002347">
    <property type="entry name" value="SDR_fam"/>
</dbReference>
<dbReference type="Pfam" id="PF00106">
    <property type="entry name" value="adh_short"/>
    <property type="match status" value="1"/>
</dbReference>
<dbReference type="EMBL" id="MU001672">
    <property type="protein sequence ID" value="KAF2461164.1"/>
    <property type="molecule type" value="Genomic_DNA"/>
</dbReference>
<gene>
    <name evidence="3" type="ORF">BDY21DRAFT_315193</name>
</gene>
<dbReference type="GO" id="GO:0016491">
    <property type="term" value="F:oxidoreductase activity"/>
    <property type="evidence" value="ECO:0007669"/>
    <property type="project" value="UniProtKB-KW"/>
</dbReference>
<evidence type="ECO:0000313" key="4">
    <source>
        <dbReference type="Proteomes" id="UP000799766"/>
    </source>
</evidence>
<dbReference type="SUPFAM" id="SSF51735">
    <property type="entry name" value="NAD(P)-binding Rossmann-fold domains"/>
    <property type="match status" value="1"/>
</dbReference>
<comment type="similarity">
    <text evidence="1">Belongs to the short-chain dehydrogenases/reductases (SDR) family.</text>
</comment>